<dbReference type="Gene3D" id="1.10.510.10">
    <property type="entry name" value="Transferase(Phosphotransferase) domain 1"/>
    <property type="match status" value="1"/>
</dbReference>
<protein>
    <recommendedName>
        <fullName evidence="4">Fructosamine-3-kinase</fullName>
    </recommendedName>
</protein>
<dbReference type="Gene3D" id="1.20.1270.240">
    <property type="match status" value="1"/>
</dbReference>
<reference evidence="3" key="1">
    <citation type="journal article" date="2019" name="Int. J. Syst. Evol. Microbiol.">
        <title>The Global Catalogue of Microorganisms (GCM) 10K type strain sequencing project: providing services to taxonomists for standard genome sequencing and annotation.</title>
        <authorList>
            <consortium name="The Broad Institute Genomics Platform"/>
            <consortium name="The Broad Institute Genome Sequencing Center for Infectious Disease"/>
            <person name="Wu L."/>
            <person name="Ma J."/>
        </authorList>
    </citation>
    <scope>NUCLEOTIDE SEQUENCE [LARGE SCALE GENOMIC DNA]</scope>
    <source>
        <strain evidence="3">JCM 12398</strain>
    </source>
</reference>
<keyword evidence="1" id="KW-0808">Transferase</keyword>
<gene>
    <name evidence="2" type="ORF">GCM10009640_07700</name>
</gene>
<sequence>MDVEKRPPHGAPHALAMEAAGLAWLAEAEETGGTRIARAELEQRHDGAVQAGAVLRVARVAEAAATPARAEALGRSLAALHASGAAWHCCPPPGAVEPFEVGSSRTLLAGAPVADRWGEAWATTSVRPILERCVERGRLGGEAAVAVARAVERMAEGAFDAPQPAGVPAVARIHGDLWSGNVLWSDVDTGAVLIDPHAQGGHAETDLAMLALFGLPRLETVLAAYDEAAPLADGWRDRIPMQQLQPLLVHTLLFGGSYADRAVEVARSLR</sequence>
<dbReference type="EMBL" id="BAAAKK010000001">
    <property type="protein sequence ID" value="GAA1419625.1"/>
    <property type="molecule type" value="Genomic_DNA"/>
</dbReference>
<dbReference type="Pfam" id="PF03881">
    <property type="entry name" value="Fructosamin_kin"/>
    <property type="match status" value="1"/>
</dbReference>
<dbReference type="Proteomes" id="UP001501266">
    <property type="component" value="Unassembled WGS sequence"/>
</dbReference>
<dbReference type="PIRSF" id="PIRSF006221">
    <property type="entry name" value="Ketosamine-3-kinase"/>
    <property type="match status" value="1"/>
</dbReference>
<dbReference type="PANTHER" id="PTHR12149">
    <property type="entry name" value="FRUCTOSAMINE 3 KINASE-RELATED PROTEIN"/>
    <property type="match status" value="1"/>
</dbReference>
<name>A0ABP4JEK6_9MICO</name>
<accession>A0ABP4JEK6</accession>
<dbReference type="PANTHER" id="PTHR12149:SF8">
    <property type="entry name" value="PROTEIN-RIBULOSAMINE 3-KINASE"/>
    <property type="match status" value="1"/>
</dbReference>
<evidence type="ECO:0000256" key="1">
    <source>
        <dbReference type="PIRNR" id="PIRNR006221"/>
    </source>
</evidence>
<organism evidence="2 3">
    <name type="scientific">Agrococcus citreus</name>
    <dbReference type="NCBI Taxonomy" id="84643"/>
    <lineage>
        <taxon>Bacteria</taxon>
        <taxon>Bacillati</taxon>
        <taxon>Actinomycetota</taxon>
        <taxon>Actinomycetes</taxon>
        <taxon>Micrococcales</taxon>
        <taxon>Microbacteriaceae</taxon>
        <taxon>Agrococcus</taxon>
    </lineage>
</organism>
<dbReference type="InterPro" id="IPR011009">
    <property type="entry name" value="Kinase-like_dom_sf"/>
</dbReference>
<comment type="similarity">
    <text evidence="1">Belongs to the fructosamine kinase family.</text>
</comment>
<comment type="caution">
    <text evidence="2">The sequence shown here is derived from an EMBL/GenBank/DDBJ whole genome shotgun (WGS) entry which is preliminary data.</text>
</comment>
<keyword evidence="1" id="KW-0418">Kinase</keyword>
<dbReference type="InterPro" id="IPR016477">
    <property type="entry name" value="Fructo-/Ketosamine-3-kinase"/>
</dbReference>
<keyword evidence="3" id="KW-1185">Reference proteome</keyword>
<dbReference type="SUPFAM" id="SSF56112">
    <property type="entry name" value="Protein kinase-like (PK-like)"/>
    <property type="match status" value="1"/>
</dbReference>
<evidence type="ECO:0008006" key="4">
    <source>
        <dbReference type="Google" id="ProtNLM"/>
    </source>
</evidence>
<dbReference type="RefSeq" id="WP_343917492.1">
    <property type="nucleotide sequence ID" value="NZ_BAAAKK010000001.1"/>
</dbReference>
<evidence type="ECO:0000313" key="3">
    <source>
        <dbReference type="Proteomes" id="UP001501266"/>
    </source>
</evidence>
<evidence type="ECO:0000313" key="2">
    <source>
        <dbReference type="EMBL" id="GAA1419625.1"/>
    </source>
</evidence>
<proteinExistence type="inferred from homology"/>